<name>A0ABP8Y307_9ACTN</name>
<dbReference type="RefSeq" id="WP_345523850.1">
    <property type="nucleotide sequence ID" value="NZ_BAABKM010000005.1"/>
</dbReference>
<keyword evidence="4" id="KW-1185">Reference proteome</keyword>
<feature type="signal peptide" evidence="1">
    <location>
        <begin position="1"/>
        <end position="34"/>
    </location>
</feature>
<reference evidence="4" key="1">
    <citation type="journal article" date="2019" name="Int. J. Syst. Evol. Microbiol.">
        <title>The Global Catalogue of Microorganisms (GCM) 10K type strain sequencing project: providing services to taxonomists for standard genome sequencing and annotation.</title>
        <authorList>
            <consortium name="The Broad Institute Genomics Platform"/>
            <consortium name="The Broad Institute Genome Sequencing Center for Infectious Disease"/>
            <person name="Wu L."/>
            <person name="Ma J."/>
        </authorList>
    </citation>
    <scope>NUCLEOTIDE SEQUENCE [LARGE SCALE GENOMIC DNA]</scope>
    <source>
        <strain evidence="4">JCM 18531</strain>
    </source>
</reference>
<dbReference type="Pfam" id="PF05345">
    <property type="entry name" value="He_PIG"/>
    <property type="match status" value="4"/>
</dbReference>
<dbReference type="Gene3D" id="2.60.40.10">
    <property type="entry name" value="Immunoglobulins"/>
    <property type="match status" value="4"/>
</dbReference>
<dbReference type="Gene3D" id="2.60.40.2700">
    <property type="match status" value="3"/>
</dbReference>
<feature type="domain" description="LTD" evidence="2">
    <location>
        <begin position="1374"/>
        <end position="1540"/>
    </location>
</feature>
<evidence type="ECO:0000256" key="1">
    <source>
        <dbReference type="SAM" id="SignalP"/>
    </source>
</evidence>
<evidence type="ECO:0000313" key="4">
    <source>
        <dbReference type="Proteomes" id="UP001499974"/>
    </source>
</evidence>
<evidence type="ECO:0000259" key="2">
    <source>
        <dbReference type="PROSITE" id="PS51841"/>
    </source>
</evidence>
<dbReference type="SUPFAM" id="SSF63825">
    <property type="entry name" value="YWTD domain"/>
    <property type="match status" value="1"/>
</dbReference>
<dbReference type="PANTHER" id="PTHR46388">
    <property type="entry name" value="NHL REPEAT-CONTAINING PROTEIN 2"/>
    <property type="match status" value="1"/>
</dbReference>
<dbReference type="Gene3D" id="2.40.10.500">
    <property type="match status" value="1"/>
</dbReference>
<protein>
    <recommendedName>
        <fullName evidence="2">LTD domain-containing protein</fullName>
    </recommendedName>
</protein>
<dbReference type="InterPro" id="IPR056822">
    <property type="entry name" value="TEN_NHL"/>
</dbReference>
<dbReference type="SMART" id="SM00736">
    <property type="entry name" value="CADG"/>
    <property type="match status" value="3"/>
</dbReference>
<gene>
    <name evidence="3" type="ORF">GCM10023349_43830</name>
</gene>
<dbReference type="Gene3D" id="2.60.40.1260">
    <property type="entry name" value="Lamin Tail domain"/>
    <property type="match status" value="1"/>
</dbReference>
<dbReference type="InterPro" id="IPR013783">
    <property type="entry name" value="Ig-like_fold"/>
</dbReference>
<dbReference type="SUPFAM" id="SSF74853">
    <property type="entry name" value="Lamin A/C globular tail domain"/>
    <property type="match status" value="1"/>
</dbReference>
<comment type="caution">
    <text evidence="3">The sequence shown here is derived from an EMBL/GenBank/DDBJ whole genome shotgun (WGS) entry which is preliminary data.</text>
</comment>
<dbReference type="PANTHER" id="PTHR46388:SF2">
    <property type="entry name" value="NHL REPEAT-CONTAINING PROTEIN 2"/>
    <property type="match status" value="1"/>
</dbReference>
<evidence type="ECO:0000313" key="3">
    <source>
        <dbReference type="EMBL" id="GAA4719031.1"/>
    </source>
</evidence>
<dbReference type="EMBL" id="BAABKM010000005">
    <property type="protein sequence ID" value="GAA4719031.1"/>
    <property type="molecule type" value="Genomic_DNA"/>
</dbReference>
<sequence>MTFLKSWRGVISAVVTTALTATMAGAVLAGPAEAAAAPDHLVIAAVWGANSDTAQWTNDWIELYNPTDSDIALGTVAGGAVTSSSYSLCYRGVTTSPQKCSSTVKLSGTVKAHHYFFVWYANAHTPADDGTYPSGFTPDLDVAVKTAANGQQQGSNMGGCNTGGQVLLLDPSAANAGSAATFTGDLSSSAARAAGLVDGVGWTNAGTTQPNAAESNGATPITGVNAGTTNACVITRTFTDGVPVDTDTNRTDFSTASPATFTIHSQVNDHVAVAKVSDTEVSRGEAMAPLEVKGSKGVGALTYAADGLPQGVTIDPATGVISGTPAATDDLGPYPVTVTVSDQTPSGPETATTTFTMTVSSLLRVDPQADVTVHKGAAIAPVQVTPHGGTPDYHYAVTGLPAGLDIDPASGVITGTPTGAVGRYGVHVTVSDSGAGSAAQSVALDFTIVERPPTTPPSGTDPLAGLRINEVRATGTAADDWVELVNTGAAVTGAVVNLTDEAGDSYRVPTQDIAADDHVVIDGTDLAGAGIHLSAADTLDLTETDDTVLDETSWTSSPSTSWARYPDGTGDFAVSQHATKGATNAHPASLTSDRLVISQVNGDQSGVYDNNWFELYNPTDDPIVLGTLDTATTPATVQPNYYLCYAATAAQTCTAPYKLYGTVQPHHHFLVSIYDAASATLPSMPAGVTPDIDFSSTSATVNPSQQGAKNIGGYATGGQMLLLDAAVDLTGVYPLAANDTAANDAAFGTPGHVTWSPSASDFDLADPSINPSPVVDAMGFSKNDGTNNVHGAEGWTGTAVCAADGSNAASCVHSAPVQDAAHWDTRIVKHGLPQDTNDNAADFVVSQRDPISQSSEHVVVAPVADTEISLNGPMTPIQVQATKVWSDLTYSATGLPAGISIDPATGVISGTPVATDEVGVYDVTVTVSDGTPIDTATTSFKLTLSKVLRLDPIADVSVHRGVALTDIHAKAHGGFPGYTYSATGLPAGVTIDPGTGTISGTPTDDLGHYTVHVSASDSGTGADHGSVSEDFTLVVLPPSGGPAPGDPLAGLAVNEVRTAGTAAGDWVELYNTGGDLSGASVALENSAGDTYRLPARDIAAHGFVVVDGADLGAAGFDLAADDTLYLTETDGTLLDQTTWTSSAPTSWARYPDGTGDFGVSAWSTKGAANSGPPEIEPNDLLVTEVNYDNNSTDYYEYSEVTNTTDHPIDFSAYGLTLTKSGTTMTLHDPADTTASSPTIDPVIPAHGTQVFWWVENQYFGVKTTAQFRANYAIPASTPVVLVYGFSSMANSGGDHSYYLSVAQGGTPISRAYVDTPCAANTLNGAAVCTATNGNYAEHYKLPSDRSSADAAVWYNSLYAGGDSVGHPLKKALSSPSTVDLEQLGFTRAVKITEATSSAVTLTNTSTSAADLSGYVLEDRAGTDYTLAPGSTVAAGADLTVPSSATGLTLTGKDWVTLLAPRGYAYTDGAGIVDTTGPLLTAVPYDNSTGDDPVIDPTTGLPLPPAGGLYRPAGVSAANGTLYVSNTGDNVLASIINGVTDNVAGSLTGYGDLGDEGPAEDAQLYQPGGTAVDAAGNLYIADSGDNVIRKVTTDGVIHRFAGTGVAGGAGSAVTATSTPLTVNLWHPNGLAVDSAGNVFIGDTYDNRVLEVTAAGAISVVAGTGKGGYTGDGAAGTKARLSQPAGLAVDAKDNVFIADAANNVVRRVDGTTGVITTVAGDYAAGLAASGCLGGFSGDGGPATSARLNDPQGVALDGAGNLFIADTFNHAIRQVTPDGTISTLVNTSALSGTENLSPVGGGSFPWRTHLNTPHAVAVDRSTNTVYIADTRNNAVAQVAHAAFAGEASGPVEPTDQIPVTGSGTAATACAILANGPVVSVSAPTVSGTLAVGSLLTADTGTWTPTPDSFAYQWLRDGVAIAGATGATYTTTTADGGHVVAVAVTAAKDGFASTSATSAAVGIPVPTVPDTTLTTAVPVVSGGFAVGDRMTAKPGPWKAGDASVTSFDYQWLRNGVAIKGATSATYTTTAADYRTRLSVRVTGTYPAYTTASALSTSHVVAAGTLTHGKPKVHGTAKVGRKLTVAAGTWRAGTVRLAGAHLKYQWYAGGKKIAGATRTSYRIPRRLQHQRISVKVTGSYAGYRTASATSKSTRAVKAP</sequence>
<dbReference type="Proteomes" id="UP001499974">
    <property type="component" value="Unassembled WGS sequence"/>
</dbReference>
<organism evidence="3 4">
    <name type="scientific">Nocardioides conyzicola</name>
    <dbReference type="NCBI Taxonomy" id="1651781"/>
    <lineage>
        <taxon>Bacteria</taxon>
        <taxon>Bacillati</taxon>
        <taxon>Actinomycetota</taxon>
        <taxon>Actinomycetes</taxon>
        <taxon>Propionibacteriales</taxon>
        <taxon>Nocardioidaceae</taxon>
        <taxon>Nocardioides</taxon>
    </lineage>
</organism>
<dbReference type="PROSITE" id="PS51841">
    <property type="entry name" value="LTD"/>
    <property type="match status" value="1"/>
</dbReference>
<dbReference type="InterPro" id="IPR006644">
    <property type="entry name" value="Cadg"/>
</dbReference>
<accession>A0ABP8Y307</accession>
<dbReference type="InterPro" id="IPR001322">
    <property type="entry name" value="Lamin_tail_dom"/>
</dbReference>
<proteinExistence type="predicted"/>
<dbReference type="Pfam" id="PF25021">
    <property type="entry name" value="TEN_NHL"/>
    <property type="match status" value="2"/>
</dbReference>
<dbReference type="InterPro" id="IPR015919">
    <property type="entry name" value="Cadherin-like_sf"/>
</dbReference>
<keyword evidence="1" id="KW-0732">Signal</keyword>
<dbReference type="SUPFAM" id="SSF49313">
    <property type="entry name" value="Cadherin-like"/>
    <property type="match status" value="4"/>
</dbReference>
<dbReference type="Gene3D" id="2.120.10.30">
    <property type="entry name" value="TolB, C-terminal domain"/>
    <property type="match status" value="2"/>
</dbReference>
<feature type="chain" id="PRO_5047516676" description="LTD domain-containing protein" evidence="1">
    <location>
        <begin position="35"/>
        <end position="2154"/>
    </location>
</feature>
<dbReference type="InterPro" id="IPR011042">
    <property type="entry name" value="6-blade_b-propeller_TolB-like"/>
</dbReference>
<dbReference type="Pfam" id="PF00932">
    <property type="entry name" value="LTD"/>
    <property type="match status" value="1"/>
</dbReference>
<dbReference type="InterPro" id="IPR036415">
    <property type="entry name" value="Lamin_tail_dom_sf"/>
</dbReference>